<keyword evidence="5 6" id="KW-0472">Membrane</keyword>
<comment type="caution">
    <text evidence="7">The sequence shown here is derived from an EMBL/GenBank/DDBJ whole genome shotgun (WGS) entry which is preliminary data.</text>
</comment>
<dbReference type="GO" id="GO:0016020">
    <property type="term" value="C:membrane"/>
    <property type="evidence" value="ECO:0007669"/>
    <property type="project" value="UniProtKB-SubCell"/>
</dbReference>
<reference evidence="7 8" key="1">
    <citation type="submission" date="2018-06" db="EMBL/GenBank/DDBJ databases">
        <title>The Genome of Cuscuta australis (Dodder) Provides Insight into the Evolution of Plant Parasitism.</title>
        <authorList>
            <person name="Liu H."/>
        </authorList>
    </citation>
    <scope>NUCLEOTIDE SEQUENCE [LARGE SCALE GENOMIC DNA]</scope>
    <source>
        <strain evidence="8">cv. Yunnan</strain>
        <tissue evidence="7">Vines</tissue>
    </source>
</reference>
<accession>A0A328DC45</accession>
<evidence type="ECO:0000256" key="5">
    <source>
        <dbReference type="ARBA" id="ARBA00023136"/>
    </source>
</evidence>
<evidence type="ECO:0008006" key="9">
    <source>
        <dbReference type="Google" id="ProtNLM"/>
    </source>
</evidence>
<feature type="transmembrane region" description="Helical" evidence="6">
    <location>
        <begin position="72"/>
        <end position="97"/>
    </location>
</feature>
<dbReference type="GO" id="GO:0009734">
    <property type="term" value="P:auxin-activated signaling pathway"/>
    <property type="evidence" value="ECO:0007669"/>
    <property type="project" value="InterPro"/>
</dbReference>
<feature type="transmembrane region" description="Helical" evidence="6">
    <location>
        <begin position="220"/>
        <end position="243"/>
    </location>
</feature>
<organism evidence="7 8">
    <name type="scientific">Cuscuta australis</name>
    <dbReference type="NCBI Taxonomy" id="267555"/>
    <lineage>
        <taxon>Eukaryota</taxon>
        <taxon>Viridiplantae</taxon>
        <taxon>Streptophyta</taxon>
        <taxon>Embryophyta</taxon>
        <taxon>Tracheophyta</taxon>
        <taxon>Spermatophyta</taxon>
        <taxon>Magnoliopsida</taxon>
        <taxon>eudicotyledons</taxon>
        <taxon>Gunneridae</taxon>
        <taxon>Pentapetalae</taxon>
        <taxon>asterids</taxon>
        <taxon>lamiids</taxon>
        <taxon>Solanales</taxon>
        <taxon>Convolvulaceae</taxon>
        <taxon>Cuscuteae</taxon>
        <taxon>Cuscuta</taxon>
        <taxon>Cuscuta subgen. Grammica</taxon>
        <taxon>Cuscuta sect. Cleistogrammica</taxon>
    </lineage>
</organism>
<evidence type="ECO:0000256" key="1">
    <source>
        <dbReference type="ARBA" id="ARBA00004141"/>
    </source>
</evidence>
<proteinExistence type="inferred from homology"/>
<evidence type="ECO:0000256" key="2">
    <source>
        <dbReference type="ARBA" id="ARBA00006840"/>
    </source>
</evidence>
<keyword evidence="8" id="KW-1185">Reference proteome</keyword>
<comment type="similarity">
    <text evidence="2">Belongs to the tetraspanin (TM4SF) family.</text>
</comment>
<dbReference type="PANTHER" id="PTHR32191">
    <property type="entry name" value="TETRASPANIN-8-RELATED"/>
    <property type="match status" value="1"/>
</dbReference>
<evidence type="ECO:0000256" key="4">
    <source>
        <dbReference type="ARBA" id="ARBA00022989"/>
    </source>
</evidence>
<comment type="subcellular location">
    <subcellularLocation>
        <location evidence="1">Membrane</location>
        <topology evidence="1">Multi-pass membrane protein</topology>
    </subcellularLocation>
</comment>
<evidence type="ECO:0000313" key="8">
    <source>
        <dbReference type="Proteomes" id="UP000249390"/>
    </source>
</evidence>
<gene>
    <name evidence="7" type="ORF">DM860_009257</name>
</gene>
<evidence type="ECO:0000313" key="7">
    <source>
        <dbReference type="EMBL" id="RAL42750.1"/>
    </source>
</evidence>
<evidence type="ECO:0000256" key="6">
    <source>
        <dbReference type="SAM" id="Phobius"/>
    </source>
</evidence>
<dbReference type="InterPro" id="IPR018499">
    <property type="entry name" value="Tetraspanin/Peripherin"/>
</dbReference>
<dbReference type="EMBL" id="NQVE01000162">
    <property type="protein sequence ID" value="RAL42750.1"/>
    <property type="molecule type" value="Genomic_DNA"/>
</dbReference>
<keyword evidence="4 6" id="KW-1133">Transmembrane helix</keyword>
<feature type="transmembrane region" description="Helical" evidence="6">
    <location>
        <begin position="12"/>
        <end position="32"/>
    </location>
</feature>
<protein>
    <recommendedName>
        <fullName evidence="9">Tetraspanin-6</fullName>
    </recommendedName>
</protein>
<dbReference type="Pfam" id="PF00335">
    <property type="entry name" value="Tetraspanin"/>
    <property type="match status" value="1"/>
</dbReference>
<keyword evidence="3 6" id="KW-0812">Transmembrane</keyword>
<dbReference type="InterPro" id="IPR044991">
    <property type="entry name" value="TET_plant"/>
</dbReference>
<sequence>MYNRFSNIVIGVLNLLTLLSSIPIIGAGLWMARSSATCQKFLQAPLLAIGFMILVISLAGFIGAWFRVPWALWFYLVAVLLLIGALLGFTIFGFVVTSPRGGASVPKTLYRESSLENYSPWLRDRVRNPHSWMAIRACILGSKTCASITSSYDFVLKDMSPLQCGCCKPPASCNYPAAAEYTAADCYRWSSDPNVLCYGCDSCKAAVAEEVSKEWRRISVVNIVVLILLVGVYCIGCCAFRNARRADTEFEYGQNRISKLRPRWDFHCWRWLHYRRHQLH</sequence>
<feature type="transmembrane region" description="Helical" evidence="6">
    <location>
        <begin position="44"/>
        <end position="66"/>
    </location>
</feature>
<dbReference type="Proteomes" id="UP000249390">
    <property type="component" value="Unassembled WGS sequence"/>
</dbReference>
<dbReference type="AlphaFoldDB" id="A0A328DC45"/>
<evidence type="ECO:0000256" key="3">
    <source>
        <dbReference type="ARBA" id="ARBA00022692"/>
    </source>
</evidence>
<name>A0A328DC45_9ASTE</name>